<keyword evidence="2" id="KW-0732">Signal</keyword>
<evidence type="ECO:0000256" key="2">
    <source>
        <dbReference type="SAM" id="SignalP"/>
    </source>
</evidence>
<evidence type="ECO:0000256" key="1">
    <source>
        <dbReference type="SAM" id="MobiDB-lite"/>
    </source>
</evidence>
<dbReference type="InterPro" id="IPR035940">
    <property type="entry name" value="CAP_sf"/>
</dbReference>
<accession>A0ABU0CY03</accession>
<dbReference type="Pfam" id="PF00188">
    <property type="entry name" value="CAP"/>
    <property type="match status" value="1"/>
</dbReference>
<dbReference type="Proteomes" id="UP001232445">
    <property type="component" value="Unassembled WGS sequence"/>
</dbReference>
<name>A0ABU0CY03_9BACI</name>
<dbReference type="PANTHER" id="PTHR31157:SF1">
    <property type="entry name" value="SCP DOMAIN-CONTAINING PROTEIN"/>
    <property type="match status" value="1"/>
</dbReference>
<dbReference type="InterPro" id="IPR014258">
    <property type="entry name" value="CAP_domain_YkwD-like"/>
</dbReference>
<gene>
    <name evidence="4" type="ORF">J2S00_003877</name>
</gene>
<comment type="caution">
    <text evidence="4">The sequence shown here is derived from an EMBL/GenBank/DDBJ whole genome shotgun (WGS) entry which is preliminary data.</text>
</comment>
<dbReference type="Gene3D" id="3.40.33.10">
    <property type="entry name" value="CAP"/>
    <property type="match status" value="1"/>
</dbReference>
<evidence type="ECO:0000259" key="3">
    <source>
        <dbReference type="Pfam" id="PF00188"/>
    </source>
</evidence>
<feature type="signal peptide" evidence="2">
    <location>
        <begin position="1"/>
        <end position="24"/>
    </location>
</feature>
<dbReference type="InterPro" id="IPR014044">
    <property type="entry name" value="CAP_dom"/>
</dbReference>
<dbReference type="SUPFAM" id="SSF55797">
    <property type="entry name" value="PR-1-like"/>
    <property type="match status" value="1"/>
</dbReference>
<organism evidence="4 5">
    <name type="scientific">Caldalkalibacillus uzonensis</name>
    <dbReference type="NCBI Taxonomy" id="353224"/>
    <lineage>
        <taxon>Bacteria</taxon>
        <taxon>Bacillati</taxon>
        <taxon>Bacillota</taxon>
        <taxon>Bacilli</taxon>
        <taxon>Bacillales</taxon>
        <taxon>Bacillaceae</taxon>
        <taxon>Caldalkalibacillus</taxon>
    </lineage>
</organism>
<dbReference type="PROSITE" id="PS51257">
    <property type="entry name" value="PROKAR_LIPOPROTEIN"/>
    <property type="match status" value="1"/>
</dbReference>
<evidence type="ECO:0000313" key="4">
    <source>
        <dbReference type="EMBL" id="MDQ0341033.1"/>
    </source>
</evidence>
<dbReference type="PANTHER" id="PTHR31157">
    <property type="entry name" value="SCP DOMAIN-CONTAINING PROTEIN"/>
    <property type="match status" value="1"/>
</dbReference>
<feature type="domain" description="SCP" evidence="3">
    <location>
        <begin position="149"/>
        <end position="261"/>
    </location>
</feature>
<protein>
    <submittedName>
        <fullName evidence="4">YkwD family protein</fullName>
    </submittedName>
</protein>
<dbReference type="NCBIfam" id="TIGR02909">
    <property type="entry name" value="spore_YkwD"/>
    <property type="match status" value="1"/>
</dbReference>
<evidence type="ECO:0000313" key="5">
    <source>
        <dbReference type="Proteomes" id="UP001232445"/>
    </source>
</evidence>
<dbReference type="CDD" id="cd05379">
    <property type="entry name" value="CAP_bacterial"/>
    <property type="match status" value="1"/>
</dbReference>
<dbReference type="EMBL" id="JAUSUQ010000028">
    <property type="protein sequence ID" value="MDQ0341033.1"/>
    <property type="molecule type" value="Genomic_DNA"/>
</dbReference>
<feature type="region of interest" description="Disordered" evidence="1">
    <location>
        <begin position="101"/>
        <end position="135"/>
    </location>
</feature>
<reference evidence="4 5" key="1">
    <citation type="submission" date="2023-07" db="EMBL/GenBank/DDBJ databases">
        <title>Genomic Encyclopedia of Type Strains, Phase IV (KMG-IV): sequencing the most valuable type-strain genomes for metagenomic binning, comparative biology and taxonomic classification.</title>
        <authorList>
            <person name="Goeker M."/>
        </authorList>
    </citation>
    <scope>NUCLEOTIDE SEQUENCE [LARGE SCALE GENOMIC DNA]</scope>
    <source>
        <strain evidence="4 5">DSM 17740</strain>
    </source>
</reference>
<proteinExistence type="predicted"/>
<dbReference type="RefSeq" id="WP_307343657.1">
    <property type="nucleotide sequence ID" value="NZ_JAUSUQ010000028.1"/>
</dbReference>
<feature type="chain" id="PRO_5047100060" evidence="2">
    <location>
        <begin position="25"/>
        <end position="264"/>
    </location>
</feature>
<sequence>MNRKLLTVSIASLLFLMIVACTNAGDQAQDIRIIDEDYIENLRADGLQAEGIQARGQQADLENTQGQMSSECTTIPSDQFPHTQAVPIQHAIYDFIIVDGQQQQQPQPQQPQQPQAPANEQRQQPAQPDTTAQPDAAEGISQFEAQVIELTNAERRRNGLPDLQTDSALSKVAQVKSNDMQQNRYFSHTSPTYGSPFDMIRDFGIDFNSAGENIAQGQPTPEQVVQAWMNSPGHRANILNEGYTHIGVGHNENGHYWTQMFISR</sequence>
<keyword evidence="5" id="KW-1185">Reference proteome</keyword>